<evidence type="ECO:0000313" key="5">
    <source>
        <dbReference type="Proteomes" id="UP000586694"/>
    </source>
</evidence>
<gene>
    <name evidence="4" type="ORF">HX802_06070</name>
</gene>
<evidence type="ECO:0000256" key="2">
    <source>
        <dbReference type="ARBA" id="ARBA00022840"/>
    </source>
</evidence>
<reference evidence="4 5" key="1">
    <citation type="journal article" date="2019" name="Environ. Microbiol.">
        <title>Genomics insights into ecotype formation of ammonia-oxidizing archaea in the deep ocean.</title>
        <authorList>
            <person name="Wang Y."/>
            <person name="Huang J.M."/>
            <person name="Cui G.J."/>
            <person name="Nunoura T."/>
            <person name="Takaki Y."/>
            <person name="Li W.L."/>
            <person name="Li J."/>
            <person name="Gao Z.M."/>
            <person name="Takai K."/>
            <person name="Zhang A.Q."/>
            <person name="Stepanauskas R."/>
        </authorList>
    </citation>
    <scope>NUCLEOTIDE SEQUENCE [LARGE SCALE GENOMIC DNA]</scope>
    <source>
        <strain evidence="4 5">L19b</strain>
    </source>
</reference>
<evidence type="ECO:0000259" key="3">
    <source>
        <dbReference type="Pfam" id="PF17862"/>
    </source>
</evidence>
<accession>A0A7K4NFX3</accession>
<evidence type="ECO:0000256" key="1">
    <source>
        <dbReference type="ARBA" id="ARBA00022741"/>
    </source>
</evidence>
<dbReference type="InterPro" id="IPR050168">
    <property type="entry name" value="AAA_ATPase_domain"/>
</dbReference>
<dbReference type="EMBL" id="JACASU010000111">
    <property type="protein sequence ID" value="NWK00197.1"/>
    <property type="molecule type" value="Genomic_DNA"/>
</dbReference>
<dbReference type="InterPro" id="IPR041569">
    <property type="entry name" value="AAA_lid_3"/>
</dbReference>
<keyword evidence="2" id="KW-0067">ATP-binding</keyword>
<dbReference type="InterPro" id="IPR027417">
    <property type="entry name" value="P-loop_NTPase"/>
</dbReference>
<evidence type="ECO:0000313" key="4">
    <source>
        <dbReference type="EMBL" id="NWK00197.1"/>
    </source>
</evidence>
<feature type="domain" description="AAA ATPase AAA+ lid" evidence="3">
    <location>
        <begin position="50"/>
        <end position="92"/>
    </location>
</feature>
<protein>
    <submittedName>
        <fullName evidence="4">AAA family ATPase</fullName>
    </submittedName>
</protein>
<comment type="caution">
    <text evidence="4">The sequence shown here is derived from an EMBL/GenBank/DDBJ whole genome shotgun (WGS) entry which is preliminary data.</text>
</comment>
<dbReference type="Gene3D" id="1.10.8.60">
    <property type="match status" value="1"/>
</dbReference>
<dbReference type="PANTHER" id="PTHR23077">
    <property type="entry name" value="AAA-FAMILY ATPASE"/>
    <property type="match status" value="1"/>
</dbReference>
<dbReference type="Proteomes" id="UP000586694">
    <property type="component" value="Unassembled WGS sequence"/>
</dbReference>
<keyword evidence="1" id="KW-0547">Nucleotide-binding</keyword>
<organism evidence="4 5">
    <name type="scientific">Marine Group I thaumarchaeote</name>
    <dbReference type="NCBI Taxonomy" id="2511932"/>
    <lineage>
        <taxon>Archaea</taxon>
        <taxon>Nitrososphaerota</taxon>
        <taxon>Marine Group I</taxon>
    </lineage>
</organism>
<dbReference type="GO" id="GO:0005524">
    <property type="term" value="F:ATP binding"/>
    <property type="evidence" value="ECO:0007669"/>
    <property type="project" value="UniProtKB-KW"/>
</dbReference>
<dbReference type="FunFam" id="1.10.8.60:FF:000189">
    <property type="entry name" value="AAA family ATPase, CDC48 subfamily"/>
    <property type="match status" value="1"/>
</dbReference>
<sequence length="132" mass="14729">VGITNRPDLIDNSMLRNGRLDVVLYVQPPDEKSRLEIIKILTDGMPLMRDVNLNEIAVSTQNYTGADLTSLCREAAVNAMQRDSTKIGSNDFAVGLKRVRPSITKEINKWYSDIKAEVSNIIPKSVSGTFYQ</sequence>
<dbReference type="GO" id="GO:0016887">
    <property type="term" value="F:ATP hydrolysis activity"/>
    <property type="evidence" value="ECO:0007669"/>
    <property type="project" value="TreeGrafter"/>
</dbReference>
<name>A0A7K4NFX3_9ARCH</name>
<proteinExistence type="predicted"/>
<dbReference type="AlphaFoldDB" id="A0A7K4NFX3"/>
<feature type="non-terminal residue" evidence="4">
    <location>
        <position position="1"/>
    </location>
</feature>
<dbReference type="Gene3D" id="3.40.50.300">
    <property type="entry name" value="P-loop containing nucleotide triphosphate hydrolases"/>
    <property type="match status" value="1"/>
</dbReference>
<dbReference type="SUPFAM" id="SSF52540">
    <property type="entry name" value="P-loop containing nucleoside triphosphate hydrolases"/>
    <property type="match status" value="1"/>
</dbReference>
<dbReference type="Pfam" id="PF17862">
    <property type="entry name" value="AAA_lid_3"/>
    <property type="match status" value="1"/>
</dbReference>
<dbReference type="PANTHER" id="PTHR23077:SF171">
    <property type="entry name" value="NUCLEAR VALOSIN-CONTAINING PROTEIN-LIKE"/>
    <property type="match status" value="1"/>
</dbReference>